<keyword evidence="3" id="KW-1185">Reference proteome</keyword>
<evidence type="ECO:0000256" key="1">
    <source>
        <dbReference type="SAM" id="MobiDB-lite"/>
    </source>
</evidence>
<dbReference type="AlphaFoldDB" id="A0A6I1Q0V8"/>
<evidence type="ECO:0000313" key="3">
    <source>
        <dbReference type="Proteomes" id="UP000592780"/>
    </source>
</evidence>
<dbReference type="Proteomes" id="UP000592780">
    <property type="component" value="Unassembled WGS sequence"/>
</dbReference>
<name>A0A6I1Q0V8_PARAM</name>
<protein>
    <submittedName>
        <fullName evidence="2">Uncharacterized protein</fullName>
    </submittedName>
</protein>
<dbReference type="OrthoDB" id="9101001at2"/>
<sequence length="506" mass="52738">MPSAIPYDPALALGNLVSIERLHLLEQVVAACAPADAAEDTLNSLISAKRSLDMTSQELAGMGIDTSHVDAESVAVGKDLAAAAQEFAKAKVAAIKSVQPLKKKMSSISDSAESPVDFDRSQIKQIPLSADSLKMNVQFFSNDASDFRSGTHSSIIGSFVSGQVGIFGDEFATQTSSAATSQVNSQLQNHDIAGTLVISVTCSHKNAALLAPFILDVDKGIGAFNSSFPDAMIKTDSIASMQKIAAQSDTKDEKALTILSGATMGSCFIGMIHVLNTTETRNRQAMESVAASLQTQFKIASWFESASGGFGVNSSFSKDAKSLLSAQNVTSHCTLVTVGSIPSIKSNEVQMGVKQFADADGAKSMTALLKLQGATATDQESVSSAAARARTGQELLAMKSSQVESALSALSDIDDGKNKIIDTNSMMNALDDYIQKCLAGNMGAPITYYLKRITASQLAQAWMAKYFPAKFISLPADDSGTGRDGGAREASGGNSGGKGSGDGGDT</sequence>
<comment type="caution">
    <text evidence="2">The sequence shown here is derived from an EMBL/GenBank/DDBJ whole genome shotgun (WGS) entry which is preliminary data.</text>
</comment>
<reference evidence="2 3" key="1">
    <citation type="submission" date="2020-08" db="EMBL/GenBank/DDBJ databases">
        <title>Genomic Encyclopedia of Type Strains, Phase IV (KMG-V): Genome sequencing to study the core and pangenomes of soil and plant-associated prokaryotes.</title>
        <authorList>
            <person name="Whitman W."/>
        </authorList>
    </citation>
    <scope>NUCLEOTIDE SEQUENCE [LARGE SCALE GENOMIC DNA]</scope>
    <source>
        <strain evidence="2 3">JPY158</strain>
    </source>
</reference>
<gene>
    <name evidence="2" type="ORF">HDG40_007366</name>
</gene>
<dbReference type="RefSeq" id="WP_018437536.1">
    <property type="nucleotide sequence ID" value="NZ_JACHDD010000020.1"/>
</dbReference>
<accession>A0A6I1Q0V8</accession>
<feature type="region of interest" description="Disordered" evidence="1">
    <location>
        <begin position="476"/>
        <end position="506"/>
    </location>
</feature>
<organism evidence="2 3">
    <name type="scientific">Paraburkholderia atlantica</name>
    <dbReference type="NCBI Taxonomy" id="2654982"/>
    <lineage>
        <taxon>Bacteria</taxon>
        <taxon>Pseudomonadati</taxon>
        <taxon>Pseudomonadota</taxon>
        <taxon>Betaproteobacteria</taxon>
        <taxon>Burkholderiales</taxon>
        <taxon>Burkholderiaceae</taxon>
        <taxon>Paraburkholderia</taxon>
    </lineage>
</organism>
<feature type="compositionally biased region" description="Gly residues" evidence="1">
    <location>
        <begin position="493"/>
        <end position="506"/>
    </location>
</feature>
<evidence type="ECO:0000313" key="2">
    <source>
        <dbReference type="EMBL" id="MBB5429169.1"/>
    </source>
</evidence>
<dbReference type="EMBL" id="JACHDD010000020">
    <property type="protein sequence ID" value="MBB5429169.1"/>
    <property type="molecule type" value="Genomic_DNA"/>
</dbReference>
<proteinExistence type="predicted"/>